<feature type="region of interest" description="Disordered" evidence="1">
    <location>
        <begin position="125"/>
        <end position="212"/>
    </location>
</feature>
<proteinExistence type="predicted"/>
<sequence length="235" mass="26616">MSTAINHAAAIKRLESLFNDVKLESKTPSPPAPPPILHEVHIEVEKKTDAKCDVHGKNGRRGSVGNVLHSTIPRKDSGNGLHQGIFRKNSAGNGHQKNLLFNGMGPRRDSMPVISNYMTYYNRRDSLTLPNNPPKKELEHPSQFSSTLRKDDLTTSTGSLYRKDINGNRWHQRRDSMGSANSLKRDYHPPILRRNSRNFSTDSLDGRRNSWDPGRRGSIVSNYCLESPREIIRRK</sequence>
<dbReference type="AlphaFoldDB" id="A0ABD2P1N6"/>
<name>A0ABD2P1N6_9CUCU</name>
<accession>A0ABD2P1N6</accession>
<dbReference type="Proteomes" id="UP001516400">
    <property type="component" value="Unassembled WGS sequence"/>
</dbReference>
<evidence type="ECO:0000256" key="1">
    <source>
        <dbReference type="SAM" id="MobiDB-lite"/>
    </source>
</evidence>
<feature type="region of interest" description="Disordered" evidence="1">
    <location>
        <begin position="53"/>
        <end position="108"/>
    </location>
</feature>
<reference evidence="2 3" key="1">
    <citation type="journal article" date="2021" name="BMC Biol.">
        <title>Horizontally acquired antibacterial genes associated with adaptive radiation of ladybird beetles.</title>
        <authorList>
            <person name="Li H.S."/>
            <person name="Tang X.F."/>
            <person name="Huang Y.H."/>
            <person name="Xu Z.Y."/>
            <person name="Chen M.L."/>
            <person name="Du X.Y."/>
            <person name="Qiu B.Y."/>
            <person name="Chen P.T."/>
            <person name="Zhang W."/>
            <person name="Slipinski A."/>
            <person name="Escalona H.E."/>
            <person name="Waterhouse R.M."/>
            <person name="Zwick A."/>
            <person name="Pang H."/>
        </authorList>
    </citation>
    <scope>NUCLEOTIDE SEQUENCE [LARGE SCALE GENOMIC DNA]</scope>
    <source>
        <strain evidence="2">SYSU2018</strain>
    </source>
</reference>
<evidence type="ECO:0000313" key="3">
    <source>
        <dbReference type="Proteomes" id="UP001516400"/>
    </source>
</evidence>
<keyword evidence="3" id="KW-1185">Reference proteome</keyword>
<organism evidence="2 3">
    <name type="scientific">Cryptolaemus montrouzieri</name>
    <dbReference type="NCBI Taxonomy" id="559131"/>
    <lineage>
        <taxon>Eukaryota</taxon>
        <taxon>Metazoa</taxon>
        <taxon>Ecdysozoa</taxon>
        <taxon>Arthropoda</taxon>
        <taxon>Hexapoda</taxon>
        <taxon>Insecta</taxon>
        <taxon>Pterygota</taxon>
        <taxon>Neoptera</taxon>
        <taxon>Endopterygota</taxon>
        <taxon>Coleoptera</taxon>
        <taxon>Polyphaga</taxon>
        <taxon>Cucujiformia</taxon>
        <taxon>Coccinelloidea</taxon>
        <taxon>Coccinellidae</taxon>
        <taxon>Scymninae</taxon>
        <taxon>Scymnini</taxon>
        <taxon>Cryptolaemus</taxon>
    </lineage>
</organism>
<gene>
    <name evidence="2" type="ORF">HHI36_019015</name>
</gene>
<dbReference type="EMBL" id="JABFTP020000165">
    <property type="protein sequence ID" value="KAL3284878.1"/>
    <property type="molecule type" value="Genomic_DNA"/>
</dbReference>
<feature type="non-terminal residue" evidence="2">
    <location>
        <position position="235"/>
    </location>
</feature>
<comment type="caution">
    <text evidence="2">The sequence shown here is derived from an EMBL/GenBank/DDBJ whole genome shotgun (WGS) entry which is preliminary data.</text>
</comment>
<evidence type="ECO:0000313" key="2">
    <source>
        <dbReference type="EMBL" id="KAL3284878.1"/>
    </source>
</evidence>
<protein>
    <submittedName>
        <fullName evidence="2">Uncharacterized protein</fullName>
    </submittedName>
</protein>